<dbReference type="GeneID" id="62152701"/>
<dbReference type="Proteomes" id="UP000710849">
    <property type="component" value="Unassembled WGS sequence"/>
</dbReference>
<gene>
    <name evidence="1" type="ORF">EAE97_009113</name>
</gene>
<reference evidence="1 2" key="1">
    <citation type="journal article" date="2020" name="Genome Biol. Evol.">
        <title>Comparative genomics of Sclerotiniaceae.</title>
        <authorList>
            <person name="Valero Jimenez C.A."/>
            <person name="Steentjes M."/>
            <person name="Scholten O.E."/>
            <person name="Van Kan J.A.L."/>
        </authorList>
    </citation>
    <scope>NUCLEOTIDE SEQUENCE [LARGE SCALE GENOMIC DNA]</scope>
    <source>
        <strain evidence="1 2">MUCL 94</strain>
    </source>
</reference>
<sequence>MPNLSTPIHDVIRLPSKIQSRMGFLSEVIDLADLKRRGSNVMEYHADIECDLNFTIHASPGSISA</sequence>
<dbReference type="RefSeq" id="XP_038729641.1">
    <property type="nucleotide sequence ID" value="XM_038879628.1"/>
</dbReference>
<proteinExistence type="predicted"/>
<dbReference type="EMBL" id="RCSW01000020">
    <property type="protein sequence ID" value="KAF7932092.1"/>
    <property type="molecule type" value="Genomic_DNA"/>
</dbReference>
<organism evidence="1 2">
    <name type="scientific">Botrytis byssoidea</name>
    <dbReference type="NCBI Taxonomy" id="139641"/>
    <lineage>
        <taxon>Eukaryota</taxon>
        <taxon>Fungi</taxon>
        <taxon>Dikarya</taxon>
        <taxon>Ascomycota</taxon>
        <taxon>Pezizomycotina</taxon>
        <taxon>Leotiomycetes</taxon>
        <taxon>Helotiales</taxon>
        <taxon>Sclerotiniaceae</taxon>
        <taxon>Botrytis</taxon>
    </lineage>
</organism>
<name>A0A9P5LZ89_9HELO</name>
<evidence type="ECO:0000313" key="1">
    <source>
        <dbReference type="EMBL" id="KAF7932092.1"/>
    </source>
</evidence>
<protein>
    <submittedName>
        <fullName evidence="1">Uncharacterized protein</fullName>
    </submittedName>
</protein>
<comment type="caution">
    <text evidence="1">The sequence shown here is derived from an EMBL/GenBank/DDBJ whole genome shotgun (WGS) entry which is preliminary data.</text>
</comment>
<accession>A0A9P5LZ89</accession>
<evidence type="ECO:0000313" key="2">
    <source>
        <dbReference type="Proteomes" id="UP000710849"/>
    </source>
</evidence>
<keyword evidence="2" id="KW-1185">Reference proteome</keyword>
<dbReference type="AlphaFoldDB" id="A0A9P5LZ89"/>